<feature type="domain" description="Glycosyl transferase family 1" evidence="1">
    <location>
        <begin position="176"/>
        <end position="321"/>
    </location>
</feature>
<proteinExistence type="predicted"/>
<dbReference type="Gene3D" id="3.40.50.2000">
    <property type="entry name" value="Glycogen Phosphorylase B"/>
    <property type="match status" value="2"/>
</dbReference>
<sequence>MKNRKNVALLIGSLKDKAGSERVVTDTANEFIKNNNVYIFVCGEKDTNYYLNENVKLISITREIPRSKIKQILWYLSFISALNKNCHKYDIDLVISHWTKLSICLPLINNGVKKWAHEHQNDILLPLWLKKIKYITYPKLDKISVLNISEQKNIKQMGNLYGNIIPGYVSNEFLVENNKKKKNKLLFVGRLVEEKQPLLLLELLKKSNFLSTDWELDIIGNGPFYDEIKNTIQVSFGSKVHLLAPRDLLNYYQESKYILVTSKTEGFGLTIIEAMSQGCIPISFNCESGPKNIINNNIDGFLLNTNEQFISTLNYVFDQTEREYMLLSENALSKANKYNYSDVMNIWNEQLGQLIK</sequence>
<reference evidence="2 3" key="1">
    <citation type="submission" date="2018-03" db="EMBL/GenBank/DDBJ databases">
        <title>Whole genome sequencing of Histamine producing bacteria.</title>
        <authorList>
            <person name="Butler K."/>
        </authorList>
    </citation>
    <scope>NUCLEOTIDE SEQUENCE [LARGE SCALE GENOMIC DNA]</scope>
    <source>
        <strain evidence="2 3">ATCC 51761</strain>
    </source>
</reference>
<evidence type="ECO:0000313" key="3">
    <source>
        <dbReference type="Proteomes" id="UP000241190"/>
    </source>
</evidence>
<dbReference type="Proteomes" id="UP000241190">
    <property type="component" value="Unassembled WGS sequence"/>
</dbReference>
<protein>
    <recommendedName>
        <fullName evidence="1">Glycosyl transferase family 1 domain-containing protein</fullName>
    </recommendedName>
</protein>
<evidence type="ECO:0000259" key="1">
    <source>
        <dbReference type="Pfam" id="PF00534"/>
    </source>
</evidence>
<dbReference type="EMBL" id="PYOP01000032">
    <property type="protein sequence ID" value="PSW92889.1"/>
    <property type="molecule type" value="Genomic_DNA"/>
</dbReference>
<evidence type="ECO:0000313" key="2">
    <source>
        <dbReference type="EMBL" id="PSW92889.1"/>
    </source>
</evidence>
<organism evidence="2 3">
    <name type="scientific">Photobacterium iliopiscarium</name>
    <dbReference type="NCBI Taxonomy" id="56192"/>
    <lineage>
        <taxon>Bacteria</taxon>
        <taxon>Pseudomonadati</taxon>
        <taxon>Pseudomonadota</taxon>
        <taxon>Gammaproteobacteria</taxon>
        <taxon>Vibrionales</taxon>
        <taxon>Vibrionaceae</taxon>
        <taxon>Photobacterium</taxon>
    </lineage>
</organism>
<dbReference type="RefSeq" id="WP_107180515.1">
    <property type="nucleotide sequence ID" value="NZ_PYOP01000032.1"/>
</dbReference>
<name>A0ABX5GNS7_9GAMM</name>
<gene>
    <name evidence="2" type="ORF">C9J52_16385</name>
</gene>
<dbReference type="PANTHER" id="PTHR12526:SF630">
    <property type="entry name" value="GLYCOSYLTRANSFERASE"/>
    <property type="match status" value="1"/>
</dbReference>
<dbReference type="InterPro" id="IPR001296">
    <property type="entry name" value="Glyco_trans_1"/>
</dbReference>
<comment type="caution">
    <text evidence="2">The sequence shown here is derived from an EMBL/GenBank/DDBJ whole genome shotgun (WGS) entry which is preliminary data.</text>
</comment>
<accession>A0ABX5GNS7</accession>
<dbReference type="SUPFAM" id="SSF53756">
    <property type="entry name" value="UDP-Glycosyltransferase/glycogen phosphorylase"/>
    <property type="match status" value="1"/>
</dbReference>
<dbReference type="Pfam" id="PF00534">
    <property type="entry name" value="Glycos_transf_1"/>
    <property type="match status" value="1"/>
</dbReference>
<dbReference type="PANTHER" id="PTHR12526">
    <property type="entry name" value="GLYCOSYLTRANSFERASE"/>
    <property type="match status" value="1"/>
</dbReference>
<keyword evidence="3" id="KW-1185">Reference proteome</keyword>